<protein>
    <submittedName>
        <fullName evidence="9">Peptidase M28</fullName>
    </submittedName>
</protein>
<evidence type="ECO:0000256" key="1">
    <source>
        <dbReference type="ARBA" id="ARBA00022438"/>
    </source>
</evidence>
<dbReference type="GO" id="GO:0004177">
    <property type="term" value="F:aminopeptidase activity"/>
    <property type="evidence" value="ECO:0007669"/>
    <property type="project" value="UniProtKB-KW"/>
</dbReference>
<reference evidence="10" key="1">
    <citation type="submission" date="2015-11" db="EMBL/GenBank/DDBJ databases">
        <title>Complete genome sequence of a polyethylene glycol-degrading strain Sphingopyxis terrae strain 203-1 (NBRC 15098).</title>
        <authorList>
            <person name="Yoshiyuki O."/>
            <person name="Shouta N."/>
            <person name="Nagata Y."/>
            <person name="Numata M."/>
            <person name="Tsuchikane K."/>
            <person name="Hosoyama A."/>
            <person name="Yamazoe A."/>
            <person name="Tsuda M."/>
            <person name="Fujita N."/>
            <person name="Kawai F."/>
        </authorList>
    </citation>
    <scope>NUCLEOTIDE SEQUENCE [LARGE SCALE GENOMIC DNA]</scope>
    <source>
        <strain evidence="10">203-1</strain>
    </source>
</reference>
<organism evidence="9 10">
    <name type="scientific">Sphingopyxis terrae subsp. terrae NBRC 15098</name>
    <dbReference type="NCBI Taxonomy" id="1219058"/>
    <lineage>
        <taxon>Bacteria</taxon>
        <taxon>Pseudomonadati</taxon>
        <taxon>Pseudomonadota</taxon>
        <taxon>Alphaproteobacteria</taxon>
        <taxon>Sphingomonadales</taxon>
        <taxon>Sphingomonadaceae</taxon>
        <taxon>Sphingopyxis</taxon>
    </lineage>
</organism>
<reference evidence="9 10" key="2">
    <citation type="journal article" date="2016" name="Genome Announc.">
        <title>Complete Genome Sequence of Sphingopyxis terrae Strain 203-1 (NBRC 111660), a Polyethylene Glycol Degrader.</title>
        <authorList>
            <person name="Ohtsubo Y."/>
            <person name="Nonoyama S."/>
            <person name="Nagata Y."/>
            <person name="Numata M."/>
            <person name="Tsuchikane K."/>
            <person name="Hosoyama A."/>
            <person name="Yamazoe A."/>
            <person name="Tsuda M."/>
            <person name="Fujita N."/>
            <person name="Kawai F."/>
        </authorList>
    </citation>
    <scope>NUCLEOTIDE SEQUENCE [LARGE SCALE GENOMIC DNA]</scope>
    <source>
        <strain evidence="9 10">203-1</strain>
    </source>
</reference>
<evidence type="ECO:0000259" key="8">
    <source>
        <dbReference type="Pfam" id="PF04389"/>
    </source>
</evidence>
<feature type="domain" description="Peptidase M28" evidence="8">
    <location>
        <begin position="316"/>
        <end position="520"/>
    </location>
</feature>
<dbReference type="GO" id="GO:0006508">
    <property type="term" value="P:proteolysis"/>
    <property type="evidence" value="ECO:0007669"/>
    <property type="project" value="UniProtKB-KW"/>
</dbReference>
<evidence type="ECO:0000256" key="5">
    <source>
        <dbReference type="ARBA" id="ARBA00022801"/>
    </source>
</evidence>
<dbReference type="FunFam" id="3.40.630.10:FF:000088">
    <property type="entry name" value="Peptidase M20"/>
    <property type="match status" value="1"/>
</dbReference>
<dbReference type="RefSeq" id="WP_062902253.1">
    <property type="nucleotide sequence ID" value="NZ_CP013342.1"/>
</dbReference>
<sequence>MLRFPRTTAALAVLLGVAGCNADAPTTGATAADAVAVLPDVQFPDLSLQTLQDVTKELSSDAYEGRAPGTKGEEKTIAYLTSQFAAAGLKPGNNGQWTQEVPLVEITAKNATPLRFTGGKAPVTLQYAKDYVAFSYRVQPKTEIKDSDVVFVGYGINAPEKGWNDYAGLDVKGKTVVILVNDPDWQTPEAKGEFNGRAMTYYGRWSYKYEEAARQGAAAALIVHDTEPAAYGWNVVESSNTGTQYLAEKKDGGADQTAANGWIQFDKAKELFASAGQDFDALREAAGKKGFKAVPLTGVKASLSFDNQISKKLSHNIIGILPGKKRPDEYVLYTAHWDHLGRCTPVNGDDICNGAVDNATGTAALVTLAQAYQKAGAPDRSIVFLAVTAEESGLLGSEYYAANPVFPLAQTVGGVNMDALNPNGPAKDIVVVGRGKSQLDAYLEKIAKAAKVTIVDEPTPEKGFYYRSDHFSFAKRGVPFFNFGAGEDLVAGGKDAGKKAAEDYEKNRYHAPGDEYAAIKNWDGMLADLRLYYAAGRMLASTDSWPNWNEGDEFRAARDKSREGK</sequence>
<feature type="signal peptide" evidence="7">
    <location>
        <begin position="1"/>
        <end position="22"/>
    </location>
</feature>
<dbReference type="SUPFAM" id="SSF52025">
    <property type="entry name" value="PA domain"/>
    <property type="match status" value="1"/>
</dbReference>
<dbReference type="STRING" id="1219058.AOA14_14115"/>
<proteinExistence type="predicted"/>
<evidence type="ECO:0000313" key="9">
    <source>
        <dbReference type="EMBL" id="AMU95745.1"/>
    </source>
</evidence>
<keyword evidence="4 7" id="KW-0732">Signal</keyword>
<evidence type="ECO:0000256" key="3">
    <source>
        <dbReference type="ARBA" id="ARBA00022723"/>
    </source>
</evidence>
<evidence type="ECO:0000256" key="4">
    <source>
        <dbReference type="ARBA" id="ARBA00022729"/>
    </source>
</evidence>
<dbReference type="CDD" id="cd04821">
    <property type="entry name" value="PA_M28_1_2"/>
    <property type="match status" value="1"/>
</dbReference>
<dbReference type="Gene3D" id="3.50.30.30">
    <property type="match status" value="1"/>
</dbReference>
<dbReference type="Proteomes" id="UP000076234">
    <property type="component" value="Chromosome"/>
</dbReference>
<dbReference type="Pfam" id="PF04389">
    <property type="entry name" value="Peptidase_M28"/>
    <property type="match status" value="1"/>
</dbReference>
<dbReference type="CDD" id="cd05660">
    <property type="entry name" value="M28_like_PA"/>
    <property type="match status" value="1"/>
</dbReference>
<dbReference type="InterPro" id="IPR045175">
    <property type="entry name" value="M28_fam"/>
</dbReference>
<keyword evidence="3" id="KW-0479">Metal-binding</keyword>
<keyword evidence="5" id="KW-0378">Hydrolase</keyword>
<evidence type="ECO:0000256" key="2">
    <source>
        <dbReference type="ARBA" id="ARBA00022670"/>
    </source>
</evidence>
<keyword evidence="6" id="KW-0862">Zinc</keyword>
<evidence type="ECO:0000256" key="6">
    <source>
        <dbReference type="ARBA" id="ARBA00022833"/>
    </source>
</evidence>
<dbReference type="GO" id="GO:0046872">
    <property type="term" value="F:metal ion binding"/>
    <property type="evidence" value="ECO:0007669"/>
    <property type="project" value="UniProtKB-KW"/>
</dbReference>
<dbReference type="SUPFAM" id="SSF53187">
    <property type="entry name" value="Zn-dependent exopeptidases"/>
    <property type="match status" value="1"/>
</dbReference>
<dbReference type="Gene3D" id="3.40.630.10">
    <property type="entry name" value="Zn peptidases"/>
    <property type="match status" value="1"/>
</dbReference>
<evidence type="ECO:0000313" key="10">
    <source>
        <dbReference type="Proteomes" id="UP000076234"/>
    </source>
</evidence>
<keyword evidence="1" id="KW-0031">Aminopeptidase</keyword>
<dbReference type="InterPro" id="IPR007484">
    <property type="entry name" value="Peptidase_M28"/>
</dbReference>
<dbReference type="EMBL" id="CP013342">
    <property type="protein sequence ID" value="AMU95745.1"/>
    <property type="molecule type" value="Genomic_DNA"/>
</dbReference>
<evidence type="ECO:0000256" key="7">
    <source>
        <dbReference type="SAM" id="SignalP"/>
    </source>
</evidence>
<dbReference type="PANTHER" id="PTHR12147:SF56">
    <property type="entry name" value="AMINOPEPTIDASE YDR415C-RELATED"/>
    <property type="match status" value="1"/>
</dbReference>
<dbReference type="InterPro" id="IPR046450">
    <property type="entry name" value="PA_dom_sf"/>
</dbReference>
<dbReference type="PANTHER" id="PTHR12147">
    <property type="entry name" value="METALLOPEPTIDASE M28 FAMILY MEMBER"/>
    <property type="match status" value="1"/>
</dbReference>
<accession>A0A142W2I3</accession>
<dbReference type="GO" id="GO:0008235">
    <property type="term" value="F:metalloexopeptidase activity"/>
    <property type="evidence" value="ECO:0007669"/>
    <property type="project" value="InterPro"/>
</dbReference>
<dbReference type="PROSITE" id="PS51257">
    <property type="entry name" value="PROKAR_LIPOPROTEIN"/>
    <property type="match status" value="1"/>
</dbReference>
<feature type="chain" id="PRO_5007502597" evidence="7">
    <location>
        <begin position="23"/>
        <end position="565"/>
    </location>
</feature>
<gene>
    <name evidence="9" type="ORF">AOA14_14115</name>
</gene>
<keyword evidence="2" id="KW-0645">Protease</keyword>
<dbReference type="AlphaFoldDB" id="A0A142W2I3"/>
<name>A0A142W2I3_9SPHN</name>
<dbReference type="KEGG" id="ster:AOA14_14115"/>